<gene>
    <name evidence="2" type="ORF">TcWFU_007639</name>
</gene>
<evidence type="ECO:0000313" key="3">
    <source>
        <dbReference type="Proteomes" id="UP001651158"/>
    </source>
</evidence>
<dbReference type="Proteomes" id="UP001651158">
    <property type="component" value="Unassembled WGS sequence"/>
</dbReference>
<comment type="caution">
    <text evidence="2">The sequence shown here is derived from an EMBL/GenBank/DDBJ whole genome shotgun (WGS) entry which is preliminary data.</text>
</comment>
<organism evidence="2 3">
    <name type="scientific">Taenia crassiceps</name>
    <dbReference type="NCBI Taxonomy" id="6207"/>
    <lineage>
        <taxon>Eukaryota</taxon>
        <taxon>Metazoa</taxon>
        <taxon>Spiralia</taxon>
        <taxon>Lophotrochozoa</taxon>
        <taxon>Platyhelminthes</taxon>
        <taxon>Cestoda</taxon>
        <taxon>Eucestoda</taxon>
        <taxon>Cyclophyllidea</taxon>
        <taxon>Taeniidae</taxon>
        <taxon>Taenia</taxon>
    </lineage>
</organism>
<name>A0ABR4QM25_9CEST</name>
<keyword evidence="3" id="KW-1185">Reference proteome</keyword>
<feature type="region of interest" description="Disordered" evidence="1">
    <location>
        <begin position="1"/>
        <end position="24"/>
    </location>
</feature>
<sequence>MQAPIGNLDAPDVSNSRIPQRRGGEMWERVVDSTACVRLSVLTHLHRKIVVTFKVGRLFTSLFDEISPVHLIVLTIFQENCGWYPMEQNARAQCEQ</sequence>
<evidence type="ECO:0000313" key="2">
    <source>
        <dbReference type="EMBL" id="KAL5110691.1"/>
    </source>
</evidence>
<reference evidence="2 3" key="1">
    <citation type="journal article" date="2022" name="Front. Cell. Infect. Microbiol.">
        <title>The Genomes of Two Strains of Taenia crassiceps the Animal Model for the Study of Human Cysticercosis.</title>
        <authorList>
            <person name="Bobes R.J."/>
            <person name="Estrada K."/>
            <person name="Rios-Valencia D.G."/>
            <person name="Calderon-Gallegos A."/>
            <person name="de la Torre P."/>
            <person name="Carrero J.C."/>
            <person name="Sanchez-Flores A."/>
            <person name="Laclette J.P."/>
        </authorList>
    </citation>
    <scope>NUCLEOTIDE SEQUENCE [LARGE SCALE GENOMIC DNA]</scope>
    <source>
        <strain evidence="2">WFUcys</strain>
    </source>
</reference>
<protein>
    <submittedName>
        <fullName evidence="2">Uncharacterized protein</fullName>
    </submittedName>
</protein>
<evidence type="ECO:0000256" key="1">
    <source>
        <dbReference type="SAM" id="MobiDB-lite"/>
    </source>
</evidence>
<accession>A0ABR4QM25</accession>
<proteinExistence type="predicted"/>
<dbReference type="EMBL" id="JAKROA010000002">
    <property type="protein sequence ID" value="KAL5110691.1"/>
    <property type="molecule type" value="Genomic_DNA"/>
</dbReference>